<proteinExistence type="inferred from homology"/>
<comment type="similarity">
    <text evidence="1 2">Belongs to the small heat shock protein (HSP20) family.</text>
</comment>
<dbReference type="Pfam" id="PF00011">
    <property type="entry name" value="HSP20"/>
    <property type="match status" value="1"/>
</dbReference>
<dbReference type="InterPro" id="IPR008978">
    <property type="entry name" value="HSP20-like_chaperone"/>
</dbReference>
<keyword evidence="6" id="KW-1185">Reference proteome</keyword>
<feature type="region of interest" description="Disordered" evidence="3">
    <location>
        <begin position="121"/>
        <end position="140"/>
    </location>
</feature>
<dbReference type="Gene3D" id="2.60.40.790">
    <property type="match status" value="1"/>
</dbReference>
<comment type="caution">
    <text evidence="5">The sequence shown here is derived from an EMBL/GenBank/DDBJ whole genome shotgun (WGS) entry which is preliminary data.</text>
</comment>
<accession>A0ABT1LLS2</accession>
<protein>
    <submittedName>
        <fullName evidence="5">Hsp20/alpha crystallin family protein</fullName>
    </submittedName>
</protein>
<dbReference type="CDD" id="cd06464">
    <property type="entry name" value="ACD_sHsps-like"/>
    <property type="match status" value="1"/>
</dbReference>
<dbReference type="PANTHER" id="PTHR11527">
    <property type="entry name" value="HEAT-SHOCK PROTEIN 20 FAMILY MEMBER"/>
    <property type="match status" value="1"/>
</dbReference>
<evidence type="ECO:0000259" key="4">
    <source>
        <dbReference type="PROSITE" id="PS01031"/>
    </source>
</evidence>
<evidence type="ECO:0000313" key="5">
    <source>
        <dbReference type="EMBL" id="MCP8999400.1"/>
    </source>
</evidence>
<feature type="compositionally biased region" description="Low complexity" evidence="3">
    <location>
        <begin position="121"/>
        <end position="132"/>
    </location>
</feature>
<evidence type="ECO:0000256" key="1">
    <source>
        <dbReference type="PROSITE-ProRule" id="PRU00285"/>
    </source>
</evidence>
<dbReference type="InterPro" id="IPR002068">
    <property type="entry name" value="A-crystallin/Hsp20_dom"/>
</dbReference>
<gene>
    <name evidence="5" type="ORF">NFC73_06555</name>
</gene>
<organism evidence="5 6">
    <name type="scientific">Pseudarthrobacter humi</name>
    <dbReference type="NCBI Taxonomy" id="2952523"/>
    <lineage>
        <taxon>Bacteria</taxon>
        <taxon>Bacillati</taxon>
        <taxon>Actinomycetota</taxon>
        <taxon>Actinomycetes</taxon>
        <taxon>Micrococcales</taxon>
        <taxon>Micrococcaceae</taxon>
        <taxon>Pseudarthrobacter</taxon>
    </lineage>
</organism>
<reference evidence="5 6" key="1">
    <citation type="submission" date="2022-06" db="EMBL/GenBank/DDBJ databases">
        <title>Pseudarthrobacter sp. strain RMG13 Genome sequencing and assembly.</title>
        <authorList>
            <person name="Kim I."/>
        </authorList>
    </citation>
    <scope>NUCLEOTIDE SEQUENCE [LARGE SCALE GENOMIC DNA]</scope>
    <source>
        <strain evidence="5 6">RMG13</strain>
    </source>
</reference>
<dbReference type="Proteomes" id="UP001524318">
    <property type="component" value="Unassembled WGS sequence"/>
</dbReference>
<name>A0ABT1LLS2_9MICC</name>
<dbReference type="PROSITE" id="PS01031">
    <property type="entry name" value="SHSP"/>
    <property type="match status" value="1"/>
</dbReference>
<dbReference type="SUPFAM" id="SSF49764">
    <property type="entry name" value="HSP20-like chaperones"/>
    <property type="match status" value="1"/>
</dbReference>
<evidence type="ECO:0000313" key="6">
    <source>
        <dbReference type="Proteomes" id="UP001524318"/>
    </source>
</evidence>
<evidence type="ECO:0000256" key="2">
    <source>
        <dbReference type="RuleBase" id="RU003616"/>
    </source>
</evidence>
<dbReference type="InterPro" id="IPR031107">
    <property type="entry name" value="Small_HSP"/>
</dbReference>
<evidence type="ECO:0000256" key="3">
    <source>
        <dbReference type="SAM" id="MobiDB-lite"/>
    </source>
</evidence>
<dbReference type="RefSeq" id="WP_254748664.1">
    <property type="nucleotide sequence ID" value="NZ_JANCLV010000003.1"/>
</dbReference>
<feature type="domain" description="SHSP" evidence="4">
    <location>
        <begin position="24"/>
        <end position="138"/>
    </location>
</feature>
<dbReference type="EMBL" id="JANCLV010000003">
    <property type="protein sequence ID" value="MCP8999400.1"/>
    <property type="molecule type" value="Genomic_DNA"/>
</dbReference>
<sequence>MADLMKWFDTRRSPVEMIERLFEGDTVASGIRVEESVEGNTLVVRAELPGIDPDKDVSVTIVDGALEIKAERREKSEQKDKNSYRSEFRYGSFVRRLALPDGVQQEDITASYKDGVLEVRTPVPTAAQQPPARKIEITRG</sequence>